<sequence length="53" mass="6076">NYKIRIPNLDVQKDTLNRLNALQSQLDALEMLQKQSKNNAAFILEAYLPSESN</sequence>
<gene>
    <name evidence="2" type="ORF">S01H4_61813</name>
</gene>
<organism evidence="2">
    <name type="scientific">marine sediment metagenome</name>
    <dbReference type="NCBI Taxonomy" id="412755"/>
    <lineage>
        <taxon>unclassified sequences</taxon>
        <taxon>metagenomes</taxon>
        <taxon>ecological metagenomes</taxon>
    </lineage>
</organism>
<accession>X1D1K5</accession>
<evidence type="ECO:0008006" key="3">
    <source>
        <dbReference type="Google" id="ProtNLM"/>
    </source>
</evidence>
<reference evidence="2" key="1">
    <citation type="journal article" date="2014" name="Front. Microbiol.">
        <title>High frequency of phylogenetically diverse reductive dehalogenase-homologous genes in deep subseafloor sedimentary metagenomes.</title>
        <authorList>
            <person name="Kawai M."/>
            <person name="Futagami T."/>
            <person name="Toyoda A."/>
            <person name="Takaki Y."/>
            <person name="Nishi S."/>
            <person name="Hori S."/>
            <person name="Arai W."/>
            <person name="Tsubouchi T."/>
            <person name="Morono Y."/>
            <person name="Uchiyama I."/>
            <person name="Ito T."/>
            <person name="Fujiyama A."/>
            <person name="Inagaki F."/>
            <person name="Takami H."/>
        </authorList>
    </citation>
    <scope>NUCLEOTIDE SEQUENCE</scope>
    <source>
        <strain evidence="2">Expedition CK06-06</strain>
    </source>
</reference>
<dbReference type="EMBL" id="BART01036740">
    <property type="protein sequence ID" value="GAH14012.1"/>
    <property type="molecule type" value="Genomic_DNA"/>
</dbReference>
<comment type="caution">
    <text evidence="2">The sequence shown here is derived from an EMBL/GenBank/DDBJ whole genome shotgun (WGS) entry which is preliminary data.</text>
</comment>
<protein>
    <recommendedName>
        <fullName evidence="3">Type I restriction modification DNA specificity domain-containing protein</fullName>
    </recommendedName>
</protein>
<evidence type="ECO:0000313" key="2">
    <source>
        <dbReference type="EMBL" id="GAH14012.1"/>
    </source>
</evidence>
<feature type="coiled-coil region" evidence="1">
    <location>
        <begin position="12"/>
        <end position="39"/>
    </location>
</feature>
<keyword evidence="1" id="KW-0175">Coiled coil</keyword>
<dbReference type="AlphaFoldDB" id="X1D1K5"/>
<evidence type="ECO:0000256" key="1">
    <source>
        <dbReference type="SAM" id="Coils"/>
    </source>
</evidence>
<proteinExistence type="predicted"/>
<feature type="non-terminal residue" evidence="2">
    <location>
        <position position="1"/>
    </location>
</feature>
<name>X1D1K5_9ZZZZ</name>